<dbReference type="EC" id="2.2.1.7" evidence="6"/>
<evidence type="ECO:0000256" key="1">
    <source>
        <dbReference type="ARBA" id="ARBA00001946"/>
    </source>
</evidence>
<evidence type="ECO:0000313" key="7">
    <source>
        <dbReference type="Proteomes" id="UP000320781"/>
    </source>
</evidence>
<keyword evidence="3 6" id="KW-0808">Transferase</keyword>
<dbReference type="InterPro" id="IPR005477">
    <property type="entry name" value="Dxylulose-5-P_synthase"/>
</dbReference>
<evidence type="ECO:0000256" key="3">
    <source>
        <dbReference type="ARBA" id="ARBA00022679"/>
    </source>
</evidence>
<dbReference type="InterPro" id="IPR009014">
    <property type="entry name" value="Transketo_C/PFOR_II"/>
</dbReference>
<feature type="non-terminal residue" evidence="6">
    <location>
        <position position="1"/>
    </location>
</feature>
<dbReference type="AlphaFoldDB" id="A0A523QLY7"/>
<dbReference type="EMBL" id="SOKU01000043">
    <property type="protein sequence ID" value="TES86811.1"/>
    <property type="molecule type" value="Genomic_DNA"/>
</dbReference>
<comment type="subunit">
    <text evidence="2">Homodimer.</text>
</comment>
<dbReference type="PANTHER" id="PTHR43322">
    <property type="entry name" value="1-D-DEOXYXYLULOSE 5-PHOSPHATE SYNTHASE-RELATED"/>
    <property type="match status" value="1"/>
</dbReference>
<proteinExistence type="predicted"/>
<evidence type="ECO:0000313" key="6">
    <source>
        <dbReference type="EMBL" id="TES86811.1"/>
    </source>
</evidence>
<dbReference type="GO" id="GO:0016114">
    <property type="term" value="P:terpenoid biosynthetic process"/>
    <property type="evidence" value="ECO:0007669"/>
    <property type="project" value="InterPro"/>
</dbReference>
<comment type="cofactor">
    <cofactor evidence="1">
        <name>Mg(2+)</name>
        <dbReference type="ChEBI" id="CHEBI:18420"/>
    </cofactor>
</comment>
<feature type="domain" description="Transketolase C-terminal" evidence="5">
    <location>
        <begin position="3"/>
        <end position="85"/>
    </location>
</feature>
<dbReference type="Gene3D" id="3.40.50.920">
    <property type="match status" value="1"/>
</dbReference>
<dbReference type="InterPro" id="IPR033248">
    <property type="entry name" value="Transketolase_C"/>
</dbReference>
<dbReference type="GO" id="GO:0008661">
    <property type="term" value="F:1-deoxy-D-xylulose-5-phosphate synthase activity"/>
    <property type="evidence" value="ECO:0007669"/>
    <property type="project" value="UniProtKB-EC"/>
</dbReference>
<comment type="caution">
    <text evidence="6">The sequence shown here is derived from an EMBL/GenBank/DDBJ whole genome shotgun (WGS) entry which is preliminary data.</text>
</comment>
<evidence type="ECO:0000256" key="2">
    <source>
        <dbReference type="ARBA" id="ARBA00011738"/>
    </source>
</evidence>
<gene>
    <name evidence="6" type="ORF">E3J95_01065</name>
</gene>
<evidence type="ECO:0000259" key="5">
    <source>
        <dbReference type="Pfam" id="PF02780"/>
    </source>
</evidence>
<protein>
    <submittedName>
        <fullName evidence="6">1-deoxy-D-xylulose-5-phosphate synthase</fullName>
        <ecNumber evidence="6">2.2.1.7</ecNumber>
    </submittedName>
</protein>
<dbReference type="PANTHER" id="PTHR43322:SF5">
    <property type="entry name" value="1-DEOXY-D-XYLULOSE-5-PHOSPHATE SYNTHASE, CHLOROPLASTIC"/>
    <property type="match status" value="1"/>
</dbReference>
<dbReference type="Pfam" id="PF02780">
    <property type="entry name" value="Transketolase_C"/>
    <property type="match status" value="1"/>
</dbReference>
<dbReference type="SUPFAM" id="SSF52922">
    <property type="entry name" value="TK C-terminal domain-like"/>
    <property type="match status" value="1"/>
</dbReference>
<dbReference type="GO" id="GO:0005829">
    <property type="term" value="C:cytosol"/>
    <property type="evidence" value="ECO:0007669"/>
    <property type="project" value="TreeGrafter"/>
</dbReference>
<name>A0A523QLY7_UNCAE</name>
<dbReference type="GO" id="GO:0019288">
    <property type="term" value="P:isopentenyl diphosphate biosynthetic process, methylerythritol 4-phosphate pathway"/>
    <property type="evidence" value="ECO:0007669"/>
    <property type="project" value="TreeGrafter"/>
</dbReference>
<sequence length="96" mass="10810">PILVNPRFVKPLDEDLIVELASRTRRILTVEEGVLKGGFGSAVLELLQERGVSDCRVKRLGLPEKFLEQGKREELLSTYGLSREGMVKAVDELMRD</sequence>
<organism evidence="6 7">
    <name type="scientific">Aerophobetes bacterium</name>
    <dbReference type="NCBI Taxonomy" id="2030807"/>
    <lineage>
        <taxon>Bacteria</taxon>
        <taxon>Candidatus Aerophobota</taxon>
    </lineage>
</organism>
<dbReference type="Proteomes" id="UP000320781">
    <property type="component" value="Unassembled WGS sequence"/>
</dbReference>
<evidence type="ECO:0000256" key="4">
    <source>
        <dbReference type="ARBA" id="ARBA00023052"/>
    </source>
</evidence>
<reference evidence="6 7" key="1">
    <citation type="submission" date="2019-03" db="EMBL/GenBank/DDBJ databases">
        <title>Metabolic potential of uncultured bacteria and archaea associated with petroleum seepage in deep-sea sediments.</title>
        <authorList>
            <person name="Dong X."/>
            <person name="Hubert C."/>
        </authorList>
    </citation>
    <scope>NUCLEOTIDE SEQUENCE [LARGE SCALE GENOMIC DNA]</scope>
    <source>
        <strain evidence="6">E44_bin92</strain>
    </source>
</reference>
<accession>A0A523QLY7</accession>
<keyword evidence="4" id="KW-0786">Thiamine pyrophosphate</keyword>